<proteinExistence type="predicted"/>
<organism evidence="1 2">
    <name type="scientific">Streptomyces kaniharaensis</name>
    <dbReference type="NCBI Taxonomy" id="212423"/>
    <lineage>
        <taxon>Bacteria</taxon>
        <taxon>Bacillati</taxon>
        <taxon>Actinomycetota</taxon>
        <taxon>Actinomycetes</taxon>
        <taxon>Kitasatosporales</taxon>
        <taxon>Streptomycetaceae</taxon>
        <taxon>Streptomyces</taxon>
    </lineage>
</organism>
<sequence length="152" mass="15937">MAEYQAPMVWAFVVRAAAAGPPFAEAVVEVGERLYGDLVADALDSGFALAVGEPPLVTGTVELGAGRFERMVLVGGRQVWEPGLAVEVSPAWRAAAEVRGGVVVVIVPPGTWPLGLMDLDSAERERAFGEALEEARTAGQVLHGMVALEITV</sequence>
<evidence type="ECO:0000313" key="2">
    <source>
        <dbReference type="Proteomes" id="UP000450000"/>
    </source>
</evidence>
<dbReference type="RefSeq" id="WP_153465153.1">
    <property type="nucleotide sequence ID" value="NZ_WBOF01000001.1"/>
</dbReference>
<evidence type="ECO:0000313" key="1">
    <source>
        <dbReference type="EMBL" id="MQS15574.1"/>
    </source>
</evidence>
<accession>A0A6N7L067</accession>
<comment type="caution">
    <text evidence="1">The sequence shown here is derived from an EMBL/GenBank/DDBJ whole genome shotgun (WGS) entry which is preliminary data.</text>
</comment>
<gene>
    <name evidence="1" type="ORF">F7Q99_25705</name>
</gene>
<dbReference type="OrthoDB" id="4200797at2"/>
<name>A0A6N7L067_9ACTN</name>
<dbReference type="EMBL" id="WBOF01000001">
    <property type="protein sequence ID" value="MQS15574.1"/>
    <property type="molecule type" value="Genomic_DNA"/>
</dbReference>
<protein>
    <submittedName>
        <fullName evidence="1">Uncharacterized protein</fullName>
    </submittedName>
</protein>
<dbReference type="Proteomes" id="UP000450000">
    <property type="component" value="Unassembled WGS sequence"/>
</dbReference>
<dbReference type="AlphaFoldDB" id="A0A6N7L067"/>
<keyword evidence="2" id="KW-1185">Reference proteome</keyword>
<reference evidence="1 2" key="1">
    <citation type="submission" date="2019-09" db="EMBL/GenBank/DDBJ databases">
        <title>Genome Sequences of Streptomyces kaniharaensis ATCC 21070.</title>
        <authorList>
            <person name="Zhu W."/>
            <person name="De Crecy-Lagard V."/>
            <person name="Richards N.G."/>
        </authorList>
    </citation>
    <scope>NUCLEOTIDE SEQUENCE [LARGE SCALE GENOMIC DNA]</scope>
    <source>
        <strain evidence="1 2">SF-557</strain>
    </source>
</reference>